<gene>
    <name evidence="1" type="ORF">HPB47_010262</name>
</gene>
<dbReference type="Proteomes" id="UP000805193">
    <property type="component" value="Unassembled WGS sequence"/>
</dbReference>
<protein>
    <submittedName>
        <fullName evidence="1">Uncharacterized protein</fullName>
    </submittedName>
</protein>
<proteinExistence type="predicted"/>
<dbReference type="EMBL" id="JABSTQ010011335">
    <property type="protein sequence ID" value="KAG0412594.1"/>
    <property type="molecule type" value="Genomic_DNA"/>
</dbReference>
<evidence type="ECO:0000313" key="1">
    <source>
        <dbReference type="EMBL" id="KAG0412594.1"/>
    </source>
</evidence>
<accession>A0AC60NZM2</accession>
<comment type="caution">
    <text evidence="1">The sequence shown here is derived from an EMBL/GenBank/DDBJ whole genome shotgun (WGS) entry which is preliminary data.</text>
</comment>
<evidence type="ECO:0000313" key="2">
    <source>
        <dbReference type="Proteomes" id="UP000805193"/>
    </source>
</evidence>
<feature type="non-terminal residue" evidence="1">
    <location>
        <position position="319"/>
    </location>
</feature>
<sequence length="319" mass="35301">MDLLANMCCHLDTRIGSRLGDWKTTRAQGLSHPFHNQNVSYILYGSPKLTFVPIVLFRPEVDTTKQLKGEKCKMADCLELDTLEPRRMKYSAHAHRTPIMMPGSTFELPQQSIESAATNVTNPVSTDHITPGQHCMPNDSTHDAHDTASNFWTSESVASSSQTGAEIMDESNTNNEEWNKARSRKRSHKTLSDSASSSGTVRKQPNVCEGLTVIFAATKPDQKLATLSSLRLSNALEKLCPECILQIRPNERLNVVAVDVRNGQTTRTLLRCPELRGVSVRAYQSLEGPTSIGVIKNVDAELSDAEILENLRSDGRIAR</sequence>
<keyword evidence="2" id="KW-1185">Reference proteome</keyword>
<name>A0AC60NZM2_IXOPE</name>
<reference evidence="1 2" key="1">
    <citation type="journal article" date="2020" name="Cell">
        <title>Large-Scale Comparative Analyses of Tick Genomes Elucidate Their Genetic Diversity and Vector Capacities.</title>
        <authorList>
            <consortium name="Tick Genome and Microbiome Consortium (TIGMIC)"/>
            <person name="Jia N."/>
            <person name="Wang J."/>
            <person name="Shi W."/>
            <person name="Du L."/>
            <person name="Sun Y."/>
            <person name="Zhan W."/>
            <person name="Jiang J.F."/>
            <person name="Wang Q."/>
            <person name="Zhang B."/>
            <person name="Ji P."/>
            <person name="Bell-Sakyi L."/>
            <person name="Cui X.M."/>
            <person name="Yuan T.T."/>
            <person name="Jiang B.G."/>
            <person name="Yang W.F."/>
            <person name="Lam T.T."/>
            <person name="Chang Q.C."/>
            <person name="Ding S.J."/>
            <person name="Wang X.J."/>
            <person name="Zhu J.G."/>
            <person name="Ruan X.D."/>
            <person name="Zhao L."/>
            <person name="Wei J.T."/>
            <person name="Ye R.Z."/>
            <person name="Que T.C."/>
            <person name="Du C.H."/>
            <person name="Zhou Y.H."/>
            <person name="Cheng J.X."/>
            <person name="Dai P.F."/>
            <person name="Guo W.B."/>
            <person name="Han X.H."/>
            <person name="Huang E.J."/>
            <person name="Li L.F."/>
            <person name="Wei W."/>
            <person name="Gao Y.C."/>
            <person name="Liu J.Z."/>
            <person name="Shao H.Z."/>
            <person name="Wang X."/>
            <person name="Wang C.C."/>
            <person name="Yang T.C."/>
            <person name="Huo Q.B."/>
            <person name="Li W."/>
            <person name="Chen H.Y."/>
            <person name="Chen S.E."/>
            <person name="Zhou L.G."/>
            <person name="Ni X.B."/>
            <person name="Tian J.H."/>
            <person name="Sheng Y."/>
            <person name="Liu T."/>
            <person name="Pan Y.S."/>
            <person name="Xia L.Y."/>
            <person name="Li J."/>
            <person name="Zhao F."/>
            <person name="Cao W.C."/>
        </authorList>
    </citation>
    <scope>NUCLEOTIDE SEQUENCE [LARGE SCALE GENOMIC DNA]</scope>
    <source>
        <strain evidence="1">Iper-2018</strain>
    </source>
</reference>
<organism evidence="1 2">
    <name type="scientific">Ixodes persulcatus</name>
    <name type="common">Taiga tick</name>
    <dbReference type="NCBI Taxonomy" id="34615"/>
    <lineage>
        <taxon>Eukaryota</taxon>
        <taxon>Metazoa</taxon>
        <taxon>Ecdysozoa</taxon>
        <taxon>Arthropoda</taxon>
        <taxon>Chelicerata</taxon>
        <taxon>Arachnida</taxon>
        <taxon>Acari</taxon>
        <taxon>Parasitiformes</taxon>
        <taxon>Ixodida</taxon>
        <taxon>Ixodoidea</taxon>
        <taxon>Ixodidae</taxon>
        <taxon>Ixodinae</taxon>
        <taxon>Ixodes</taxon>
    </lineage>
</organism>